<sequence length="89" mass="9500">MTLTPAAGRIPGDEHSEMQGSIAAHLLDAAEADQEQALAHIRTCPSCGELAHRLARAAAAVPLSVEQVEPPTGLRARILARCRETRRPL</sequence>
<dbReference type="RefSeq" id="WP_338201383.1">
    <property type="nucleotide sequence ID" value="NZ_JAEKNR010000106.1"/>
</dbReference>
<evidence type="ECO:0008006" key="4">
    <source>
        <dbReference type="Google" id="ProtNLM"/>
    </source>
</evidence>
<dbReference type="AlphaFoldDB" id="A0A934KA05"/>
<keyword evidence="3" id="KW-1185">Reference proteome</keyword>
<dbReference type="Proteomes" id="UP000612893">
    <property type="component" value="Unassembled WGS sequence"/>
</dbReference>
<dbReference type="EMBL" id="JAEKNR010000106">
    <property type="protein sequence ID" value="MBJ7598410.1"/>
    <property type="molecule type" value="Genomic_DNA"/>
</dbReference>
<evidence type="ECO:0000313" key="3">
    <source>
        <dbReference type="Proteomes" id="UP000612893"/>
    </source>
</evidence>
<accession>A0A934KA05</accession>
<gene>
    <name evidence="2" type="ORF">JF922_10035</name>
</gene>
<dbReference type="InterPro" id="IPR041916">
    <property type="entry name" value="Anti_sigma_zinc_sf"/>
</dbReference>
<dbReference type="Gene3D" id="1.10.10.1320">
    <property type="entry name" value="Anti-sigma factor, zinc-finger domain"/>
    <property type="match status" value="1"/>
</dbReference>
<feature type="region of interest" description="Disordered" evidence="1">
    <location>
        <begin position="1"/>
        <end position="20"/>
    </location>
</feature>
<evidence type="ECO:0000256" key="1">
    <source>
        <dbReference type="SAM" id="MobiDB-lite"/>
    </source>
</evidence>
<protein>
    <recommendedName>
        <fullName evidence="4">Zinc-finger domain-containing protein</fullName>
    </recommendedName>
</protein>
<organism evidence="2 3">
    <name type="scientific">Candidatus Nephthysia bennettiae</name>
    <dbReference type="NCBI Taxonomy" id="3127016"/>
    <lineage>
        <taxon>Bacteria</taxon>
        <taxon>Bacillati</taxon>
        <taxon>Candidatus Dormiibacterota</taxon>
        <taxon>Candidatus Dormibacteria</taxon>
        <taxon>Candidatus Dormibacterales</taxon>
        <taxon>Candidatus Dormibacteraceae</taxon>
        <taxon>Candidatus Nephthysia</taxon>
    </lineage>
</organism>
<reference evidence="2" key="1">
    <citation type="submission" date="2020-10" db="EMBL/GenBank/DDBJ databases">
        <title>Ca. Dormibacterota MAGs.</title>
        <authorList>
            <person name="Montgomery K."/>
        </authorList>
    </citation>
    <scope>NUCLEOTIDE SEQUENCE [LARGE SCALE GENOMIC DNA]</scope>
    <source>
        <strain evidence="2">SC8812_S17_10</strain>
    </source>
</reference>
<proteinExistence type="predicted"/>
<name>A0A934KA05_9BACT</name>
<evidence type="ECO:0000313" key="2">
    <source>
        <dbReference type="EMBL" id="MBJ7598410.1"/>
    </source>
</evidence>
<comment type="caution">
    <text evidence="2">The sequence shown here is derived from an EMBL/GenBank/DDBJ whole genome shotgun (WGS) entry which is preliminary data.</text>
</comment>